<evidence type="ECO:0000256" key="5">
    <source>
        <dbReference type="SAM" id="Phobius"/>
    </source>
</evidence>
<keyword evidence="3" id="KW-0902">Two-component regulatory system</keyword>
<keyword evidence="1" id="KW-0808">Transferase</keyword>
<evidence type="ECO:0000256" key="4">
    <source>
        <dbReference type="SAM" id="MobiDB-lite"/>
    </source>
</evidence>
<keyword evidence="5" id="KW-0812">Transmembrane</keyword>
<keyword evidence="5" id="KW-1133">Transmembrane helix</keyword>
<dbReference type="RefSeq" id="WP_137353275.1">
    <property type="nucleotide sequence ID" value="NZ_CAACYE020000001.1"/>
</dbReference>
<dbReference type="EMBL" id="CAACYE010000005">
    <property type="protein sequence ID" value="VFA84894.1"/>
    <property type="molecule type" value="Genomic_DNA"/>
</dbReference>
<feature type="transmembrane region" description="Helical" evidence="5">
    <location>
        <begin position="116"/>
        <end position="135"/>
    </location>
</feature>
<feature type="transmembrane region" description="Helical" evidence="5">
    <location>
        <begin position="166"/>
        <end position="189"/>
    </location>
</feature>
<dbReference type="SUPFAM" id="SSF55874">
    <property type="entry name" value="ATPase domain of HSP90 chaperone/DNA topoisomerase II/histidine kinase"/>
    <property type="match status" value="1"/>
</dbReference>
<keyword evidence="2 7" id="KW-0418">Kinase</keyword>
<evidence type="ECO:0000256" key="3">
    <source>
        <dbReference type="ARBA" id="ARBA00023012"/>
    </source>
</evidence>
<evidence type="ECO:0000256" key="2">
    <source>
        <dbReference type="ARBA" id="ARBA00022777"/>
    </source>
</evidence>
<dbReference type="Pfam" id="PF02518">
    <property type="entry name" value="HATPase_c"/>
    <property type="match status" value="1"/>
</dbReference>
<evidence type="ECO:0000256" key="1">
    <source>
        <dbReference type="ARBA" id="ARBA00022679"/>
    </source>
</evidence>
<dbReference type="PANTHER" id="PTHR24421:SF61">
    <property type="entry name" value="OXYGEN SENSOR HISTIDINE KINASE NREB"/>
    <property type="match status" value="1"/>
</dbReference>
<evidence type="ECO:0000259" key="6">
    <source>
        <dbReference type="Pfam" id="PF02518"/>
    </source>
</evidence>
<dbReference type="InterPro" id="IPR036890">
    <property type="entry name" value="HATPase_C_sf"/>
</dbReference>
<dbReference type="PANTHER" id="PTHR24421">
    <property type="entry name" value="NITRATE/NITRITE SENSOR PROTEIN NARX-RELATED"/>
    <property type="match status" value="1"/>
</dbReference>
<gene>
    <name evidence="7" type="ORF">NCTC1935_02727</name>
</gene>
<dbReference type="GO" id="GO:0000160">
    <property type="term" value="P:phosphorelay signal transduction system"/>
    <property type="evidence" value="ECO:0007669"/>
    <property type="project" value="UniProtKB-KW"/>
</dbReference>
<feature type="transmembrane region" description="Helical" evidence="5">
    <location>
        <begin position="31"/>
        <end position="48"/>
    </location>
</feature>
<feature type="transmembrane region" description="Helical" evidence="5">
    <location>
        <begin position="60"/>
        <end position="78"/>
    </location>
</feature>
<feature type="transmembrane region" description="Helical" evidence="5">
    <location>
        <begin position="142"/>
        <end position="160"/>
    </location>
</feature>
<dbReference type="GO" id="GO:0016301">
    <property type="term" value="F:kinase activity"/>
    <property type="evidence" value="ECO:0007669"/>
    <property type="project" value="UniProtKB-KW"/>
</dbReference>
<accession>A0A449GGM4</accession>
<name>A0A449GGM4_NOCFR</name>
<sequence>MIATVADRVPARPAGPPRAGEAAADRITRRLALAVGLAGTIAAVLDFPELLEHREVAPDWTAAAAVLAFVLFPVLAAVSIGTNVRVVRQVAGALATCYLVAAAAVSFAYVEPEPEHTASWMFRVFSLGVLAASLAWRPPVSIAYLLGGNVLLAVGNLAVVGDMSALWYLGLLARSTGLCSLFLWCSIYAQAGAARVDRETAEASARAARAAGAAARDRERARFAALIHDAVLSTLLDASRAGTSSPVLREQAARTLAQLDGLRVGSGGSERFDADAVAGFLTAAVREVDPGIGVLVRRPPGSAALRMPVDAAGTMAAAAAEAVRNSVRHAGAGERPVHRGVTVELGPAAARLVLRDDGAGFDPAKVPADRLGVAVSILGRMRSLPGGDAELASRPGQGTTVTLSWHDPEQTR</sequence>
<feature type="transmembrane region" description="Helical" evidence="5">
    <location>
        <begin position="90"/>
        <end position="110"/>
    </location>
</feature>
<feature type="region of interest" description="Disordered" evidence="4">
    <location>
        <begin position="1"/>
        <end position="20"/>
    </location>
</feature>
<proteinExistence type="predicted"/>
<protein>
    <submittedName>
        <fullName evidence="7">Signal transduction histidine kinase, nitrate /nitrite-specific</fullName>
    </submittedName>
</protein>
<dbReference type="AlphaFoldDB" id="A0A449GGM4"/>
<feature type="region of interest" description="Disordered" evidence="4">
    <location>
        <begin position="387"/>
        <end position="412"/>
    </location>
</feature>
<dbReference type="InterPro" id="IPR050482">
    <property type="entry name" value="Sensor_HK_TwoCompSys"/>
</dbReference>
<keyword evidence="5" id="KW-0472">Membrane</keyword>
<organism evidence="7">
    <name type="scientific">Nocardia farcinica</name>
    <dbReference type="NCBI Taxonomy" id="37329"/>
    <lineage>
        <taxon>Bacteria</taxon>
        <taxon>Bacillati</taxon>
        <taxon>Actinomycetota</taxon>
        <taxon>Actinomycetes</taxon>
        <taxon>Mycobacteriales</taxon>
        <taxon>Nocardiaceae</taxon>
        <taxon>Nocardia</taxon>
    </lineage>
</organism>
<dbReference type="Gene3D" id="3.30.565.10">
    <property type="entry name" value="Histidine kinase-like ATPase, C-terminal domain"/>
    <property type="match status" value="1"/>
</dbReference>
<feature type="domain" description="Histidine kinase/HSP90-like ATPase" evidence="6">
    <location>
        <begin position="319"/>
        <end position="406"/>
    </location>
</feature>
<reference evidence="7" key="1">
    <citation type="submission" date="2019-02" db="EMBL/GenBank/DDBJ databases">
        <authorList>
            <consortium name="Pathogen Informatics"/>
        </authorList>
    </citation>
    <scope>NUCLEOTIDE SEQUENCE</scope>
    <source>
        <strain evidence="7">3012STDY6733949</strain>
    </source>
</reference>
<evidence type="ECO:0000313" key="7">
    <source>
        <dbReference type="EMBL" id="VFA84894.1"/>
    </source>
</evidence>
<dbReference type="InterPro" id="IPR003594">
    <property type="entry name" value="HATPase_dom"/>
</dbReference>